<organism evidence="5">
    <name type="scientific">marine sediment metagenome</name>
    <dbReference type="NCBI Taxonomy" id="412755"/>
    <lineage>
        <taxon>unclassified sequences</taxon>
        <taxon>metagenomes</taxon>
        <taxon>ecological metagenomes</taxon>
    </lineage>
</organism>
<dbReference type="GO" id="GO:0008233">
    <property type="term" value="F:peptidase activity"/>
    <property type="evidence" value="ECO:0007669"/>
    <property type="project" value="InterPro"/>
</dbReference>
<dbReference type="AlphaFoldDB" id="X0WBF5"/>
<evidence type="ECO:0000259" key="4">
    <source>
        <dbReference type="Pfam" id="PF00561"/>
    </source>
</evidence>
<dbReference type="PANTHER" id="PTHR43798">
    <property type="entry name" value="MONOACYLGLYCEROL LIPASE"/>
    <property type="match status" value="1"/>
</dbReference>
<dbReference type="SUPFAM" id="SSF53474">
    <property type="entry name" value="alpha/beta-Hydrolases"/>
    <property type="match status" value="1"/>
</dbReference>
<reference evidence="5" key="1">
    <citation type="journal article" date="2014" name="Front. Microbiol.">
        <title>High frequency of phylogenetically diverse reductive dehalogenase-homologous genes in deep subseafloor sedimentary metagenomes.</title>
        <authorList>
            <person name="Kawai M."/>
            <person name="Futagami T."/>
            <person name="Toyoda A."/>
            <person name="Takaki Y."/>
            <person name="Nishi S."/>
            <person name="Hori S."/>
            <person name="Arai W."/>
            <person name="Tsubouchi T."/>
            <person name="Morono Y."/>
            <person name="Uchiyama I."/>
            <person name="Ito T."/>
            <person name="Fujiyama A."/>
            <person name="Inagaki F."/>
            <person name="Takami H."/>
        </authorList>
    </citation>
    <scope>NUCLEOTIDE SEQUENCE</scope>
    <source>
        <strain evidence="5">Expedition CK06-06</strain>
    </source>
</reference>
<keyword evidence="2" id="KW-0378">Hydrolase</keyword>
<evidence type="ECO:0000256" key="3">
    <source>
        <dbReference type="SAM" id="Phobius"/>
    </source>
</evidence>
<keyword evidence="3" id="KW-0472">Membrane</keyword>
<dbReference type="InterPro" id="IPR000073">
    <property type="entry name" value="AB_hydrolase_1"/>
</dbReference>
<feature type="non-terminal residue" evidence="5">
    <location>
        <position position="260"/>
    </location>
</feature>
<dbReference type="PANTHER" id="PTHR43798:SF33">
    <property type="entry name" value="HYDROLASE, PUTATIVE (AFU_ORTHOLOGUE AFUA_2G14860)-RELATED"/>
    <property type="match status" value="1"/>
</dbReference>
<dbReference type="Gene3D" id="3.40.50.1820">
    <property type="entry name" value="alpha/beta hydrolase"/>
    <property type="match status" value="1"/>
</dbReference>
<evidence type="ECO:0000256" key="1">
    <source>
        <dbReference type="ARBA" id="ARBA00010088"/>
    </source>
</evidence>
<dbReference type="GO" id="GO:0016020">
    <property type="term" value="C:membrane"/>
    <property type="evidence" value="ECO:0007669"/>
    <property type="project" value="TreeGrafter"/>
</dbReference>
<feature type="non-terminal residue" evidence="5">
    <location>
        <position position="1"/>
    </location>
</feature>
<dbReference type="InterPro" id="IPR002410">
    <property type="entry name" value="Peptidase_S33"/>
</dbReference>
<protein>
    <recommendedName>
        <fullName evidence="4">AB hydrolase-1 domain-containing protein</fullName>
    </recommendedName>
</protein>
<feature type="transmembrane region" description="Helical" evidence="3">
    <location>
        <begin position="20"/>
        <end position="45"/>
    </location>
</feature>
<keyword evidence="3" id="KW-1133">Transmembrane helix</keyword>
<name>X0WBF5_9ZZZZ</name>
<dbReference type="InterPro" id="IPR029058">
    <property type="entry name" value="AB_hydrolase_fold"/>
</dbReference>
<proteinExistence type="inferred from homology"/>
<comment type="caution">
    <text evidence="5">The sequence shown here is derived from an EMBL/GenBank/DDBJ whole genome shotgun (WGS) entry which is preliminary data.</text>
</comment>
<sequence>LDKNEGNVKPVQSKKKKFKLCLCVTIVMIIVIILSCLCLIIINAFNPTEAANLPCRNYENEATVVNVNGFDLWYKEKGVDKESPPIIVLHGGPGMSCNYFKDSFNFLEDDYRVIYYDQRGSGFSQIKPDLDYYTLNSLVTELEAIRKEIVDEDKVIIIGHSFGGLLAMKYVLDYEEHVDKIILISSVPAKEKSGSFDLSIILKYGIPPSDPEEANTWLIKALPDIFADSFYDKKNINLFEPGYASFATMIAISKSVEGYD</sequence>
<dbReference type="Pfam" id="PF00561">
    <property type="entry name" value="Abhydrolase_1"/>
    <property type="match status" value="1"/>
</dbReference>
<feature type="domain" description="AB hydrolase-1" evidence="4">
    <location>
        <begin position="84"/>
        <end position="230"/>
    </location>
</feature>
<evidence type="ECO:0000256" key="2">
    <source>
        <dbReference type="ARBA" id="ARBA00022801"/>
    </source>
</evidence>
<dbReference type="GO" id="GO:0006508">
    <property type="term" value="P:proteolysis"/>
    <property type="evidence" value="ECO:0007669"/>
    <property type="project" value="InterPro"/>
</dbReference>
<accession>X0WBF5</accession>
<dbReference type="InterPro" id="IPR050266">
    <property type="entry name" value="AB_hydrolase_sf"/>
</dbReference>
<gene>
    <name evidence="5" type="ORF">S01H1_51105</name>
</gene>
<evidence type="ECO:0000313" key="5">
    <source>
        <dbReference type="EMBL" id="GAG20537.1"/>
    </source>
</evidence>
<keyword evidence="3" id="KW-0812">Transmembrane</keyword>
<dbReference type="PRINTS" id="PR00111">
    <property type="entry name" value="ABHYDROLASE"/>
</dbReference>
<dbReference type="EMBL" id="BARS01032966">
    <property type="protein sequence ID" value="GAG20537.1"/>
    <property type="molecule type" value="Genomic_DNA"/>
</dbReference>
<dbReference type="PRINTS" id="PR00793">
    <property type="entry name" value="PROAMNOPTASE"/>
</dbReference>
<comment type="similarity">
    <text evidence="1">Belongs to the peptidase S33 family.</text>
</comment>